<evidence type="ECO:0000313" key="3">
    <source>
        <dbReference type="Proteomes" id="UP000604825"/>
    </source>
</evidence>
<accession>A0A811RYU6</accession>
<dbReference type="EMBL" id="CAJGYO010000017">
    <property type="protein sequence ID" value="CAD6333948.1"/>
    <property type="molecule type" value="Genomic_DNA"/>
</dbReference>
<gene>
    <name evidence="2" type="ORF">NCGR_LOCUS58046</name>
</gene>
<evidence type="ECO:0000256" key="1">
    <source>
        <dbReference type="SAM" id="MobiDB-lite"/>
    </source>
</evidence>
<name>A0A811RYU6_9POAL</name>
<feature type="region of interest" description="Disordered" evidence="1">
    <location>
        <begin position="103"/>
        <end position="135"/>
    </location>
</feature>
<feature type="region of interest" description="Disordered" evidence="1">
    <location>
        <begin position="18"/>
        <end position="42"/>
    </location>
</feature>
<sequence length="135" mass="13915">MALSLAALLENAMAQPWTARGSSAPRDELPPQLSDLSSCRPAGYSSPATRAGLGLAELMPSSRQLLQCPVLLPLKTPAGGDELRAARDGLRAQRGCGEAWGAAELRRGRPRSGAAGRQRGPGRAGGGVAGHRRGP</sequence>
<dbReference type="AlphaFoldDB" id="A0A811RYU6"/>
<dbReference type="Proteomes" id="UP000604825">
    <property type="component" value="Unassembled WGS sequence"/>
</dbReference>
<proteinExistence type="predicted"/>
<reference evidence="2" key="1">
    <citation type="submission" date="2020-10" db="EMBL/GenBank/DDBJ databases">
        <authorList>
            <person name="Han B."/>
            <person name="Lu T."/>
            <person name="Zhao Q."/>
            <person name="Huang X."/>
            <person name="Zhao Y."/>
        </authorList>
    </citation>
    <scope>NUCLEOTIDE SEQUENCE</scope>
</reference>
<protein>
    <submittedName>
        <fullName evidence="2">Uncharacterized protein</fullName>
    </submittedName>
</protein>
<keyword evidence="3" id="KW-1185">Reference proteome</keyword>
<organism evidence="2 3">
    <name type="scientific">Miscanthus lutarioriparius</name>
    <dbReference type="NCBI Taxonomy" id="422564"/>
    <lineage>
        <taxon>Eukaryota</taxon>
        <taxon>Viridiplantae</taxon>
        <taxon>Streptophyta</taxon>
        <taxon>Embryophyta</taxon>
        <taxon>Tracheophyta</taxon>
        <taxon>Spermatophyta</taxon>
        <taxon>Magnoliopsida</taxon>
        <taxon>Liliopsida</taxon>
        <taxon>Poales</taxon>
        <taxon>Poaceae</taxon>
        <taxon>PACMAD clade</taxon>
        <taxon>Panicoideae</taxon>
        <taxon>Andropogonodae</taxon>
        <taxon>Andropogoneae</taxon>
        <taxon>Saccharinae</taxon>
        <taxon>Miscanthus</taxon>
    </lineage>
</organism>
<comment type="caution">
    <text evidence="2">The sequence shown here is derived from an EMBL/GenBank/DDBJ whole genome shotgun (WGS) entry which is preliminary data.</text>
</comment>
<evidence type="ECO:0000313" key="2">
    <source>
        <dbReference type="EMBL" id="CAD6333948.1"/>
    </source>
</evidence>